<keyword evidence="4" id="KW-1185">Reference proteome</keyword>
<keyword evidence="2" id="KW-0732">Signal</keyword>
<dbReference type="EMBL" id="CAAALY010010873">
    <property type="protein sequence ID" value="VEL11114.1"/>
    <property type="molecule type" value="Genomic_DNA"/>
</dbReference>
<name>A0A3S5AA64_9PLAT</name>
<dbReference type="AlphaFoldDB" id="A0A3S5AA64"/>
<gene>
    <name evidence="3" type="ORF">PXEA_LOCUS4554</name>
</gene>
<evidence type="ECO:0000313" key="4">
    <source>
        <dbReference type="Proteomes" id="UP000784294"/>
    </source>
</evidence>
<keyword evidence="1" id="KW-0472">Membrane</keyword>
<dbReference type="OrthoDB" id="203097at2759"/>
<feature type="chain" id="PRO_5018558595" evidence="2">
    <location>
        <begin position="30"/>
        <end position="384"/>
    </location>
</feature>
<keyword evidence="1" id="KW-0812">Transmembrane</keyword>
<evidence type="ECO:0000313" key="3">
    <source>
        <dbReference type="EMBL" id="VEL11114.1"/>
    </source>
</evidence>
<proteinExistence type="predicted"/>
<reference evidence="3" key="1">
    <citation type="submission" date="2018-11" db="EMBL/GenBank/DDBJ databases">
        <authorList>
            <consortium name="Pathogen Informatics"/>
        </authorList>
    </citation>
    <scope>NUCLEOTIDE SEQUENCE</scope>
</reference>
<keyword evidence="1" id="KW-1133">Transmembrane helix</keyword>
<feature type="transmembrane region" description="Helical" evidence="1">
    <location>
        <begin position="360"/>
        <end position="378"/>
    </location>
</feature>
<comment type="caution">
    <text evidence="3">The sequence shown here is derived from an EMBL/GenBank/DDBJ whole genome shotgun (WGS) entry which is preliminary data.</text>
</comment>
<evidence type="ECO:0000256" key="2">
    <source>
        <dbReference type="SAM" id="SignalP"/>
    </source>
</evidence>
<evidence type="ECO:0000256" key="1">
    <source>
        <dbReference type="SAM" id="Phobius"/>
    </source>
</evidence>
<accession>A0A3S5AA64</accession>
<sequence>MAAGEVCTRLWLTWTALVWTLLTGSGVVAHRPGSTVEDYVPPAQTYALIGQDAAPLLGCQLRLWPRLRLHPARTVATHKVATTSDNLPDQPVLIVNEVLEVGLECTCCHDLQNLSRAAHQAVLKGLGGKDEETEGQRSAGMLVYRVVSTNRFAVIPSDTSTLDISERRRYDTAGDTSARLPECALHPRCVVLYREVRNSPDSNQTQPAAIYLDANTLGRSRVSIDLIWVNASRREDKGGGRPEDIPAPPFFFRDYQGSGEPPPKAVELRRWLVARGQVFKPNWTADYVATRETDVLDARAWLQAGKSGVWHDGMRVTVLLKTMIFYTAFDWSSVFVACMVTISIGCCTNPIKLRELIQKPAGLIAGAIFQIIVIPLVSDTIESE</sequence>
<feature type="transmembrane region" description="Helical" evidence="1">
    <location>
        <begin position="323"/>
        <end position="348"/>
    </location>
</feature>
<organism evidence="3 4">
    <name type="scientific">Protopolystoma xenopodis</name>
    <dbReference type="NCBI Taxonomy" id="117903"/>
    <lineage>
        <taxon>Eukaryota</taxon>
        <taxon>Metazoa</taxon>
        <taxon>Spiralia</taxon>
        <taxon>Lophotrochozoa</taxon>
        <taxon>Platyhelminthes</taxon>
        <taxon>Monogenea</taxon>
        <taxon>Polyopisthocotylea</taxon>
        <taxon>Polystomatidea</taxon>
        <taxon>Polystomatidae</taxon>
        <taxon>Protopolystoma</taxon>
    </lineage>
</organism>
<protein>
    <submittedName>
        <fullName evidence="3">Uncharacterized protein</fullName>
    </submittedName>
</protein>
<dbReference type="Proteomes" id="UP000784294">
    <property type="component" value="Unassembled WGS sequence"/>
</dbReference>
<feature type="signal peptide" evidence="2">
    <location>
        <begin position="1"/>
        <end position="29"/>
    </location>
</feature>